<keyword evidence="6" id="KW-1185">Reference proteome</keyword>
<evidence type="ECO:0000259" key="4">
    <source>
        <dbReference type="Pfam" id="PF13847"/>
    </source>
</evidence>
<dbReference type="FunCoup" id="D4H338">
    <property type="interactions" value="168"/>
</dbReference>
<gene>
    <name evidence="5" type="ordered locus">Dacet_2299</name>
</gene>
<evidence type="ECO:0000256" key="3">
    <source>
        <dbReference type="ARBA" id="ARBA00022691"/>
    </source>
</evidence>
<dbReference type="EMBL" id="CP001968">
    <property type="protein sequence ID" value="ADD69061.1"/>
    <property type="molecule type" value="Genomic_DNA"/>
</dbReference>
<keyword evidence="2" id="KW-0808">Transferase</keyword>
<dbReference type="GO" id="GO:0008276">
    <property type="term" value="F:protein methyltransferase activity"/>
    <property type="evidence" value="ECO:0007669"/>
    <property type="project" value="InterPro"/>
</dbReference>
<dbReference type="InterPro" id="IPR050320">
    <property type="entry name" value="N5-glutamine_MTase"/>
</dbReference>
<keyword evidence="1 5" id="KW-0489">Methyltransferase</keyword>
<evidence type="ECO:0000313" key="5">
    <source>
        <dbReference type="EMBL" id="ADD69061.1"/>
    </source>
</evidence>
<dbReference type="AlphaFoldDB" id="D4H338"/>
<dbReference type="NCBIfam" id="TIGR03534">
    <property type="entry name" value="RF_mod_PrmC"/>
    <property type="match status" value="1"/>
</dbReference>
<dbReference type="NCBIfam" id="TIGR00536">
    <property type="entry name" value="hemK_fam"/>
    <property type="match status" value="1"/>
</dbReference>
<dbReference type="STRING" id="522772.Dacet_2299"/>
<dbReference type="RefSeq" id="WP_013011563.1">
    <property type="nucleotide sequence ID" value="NC_013943.1"/>
</dbReference>
<evidence type="ECO:0000256" key="2">
    <source>
        <dbReference type="ARBA" id="ARBA00022679"/>
    </source>
</evidence>
<dbReference type="InterPro" id="IPR004556">
    <property type="entry name" value="HemK-like"/>
</dbReference>
<dbReference type="InterPro" id="IPR019874">
    <property type="entry name" value="RF_methyltr_PrmC"/>
</dbReference>
<sequence>MNVAEYLQYLQTEYFDNRSDAIEFASHTTGIPYTLISVNLNEHVEITRETKQKLARINADEPLAYVIQNKNFYGLDMYVDENVLIPRPETEILVDEALKFAGKRENLRVLDICTGSGCILTALMSSLPDSEGIGLDISEGALDAAKFNADTHGIAERVDFVKGDALRIKELGLGTFDIVTCNPPYLSESEWLLSAKSLKYEPKNALSAGKDDILFYKKLLDMIPYLCNKNGGGAFFELGIGQYQKLLDSGYAKDCSVTKDYQHIERVVSWINL</sequence>
<dbReference type="InterPro" id="IPR029063">
    <property type="entry name" value="SAM-dependent_MTases_sf"/>
</dbReference>
<dbReference type="Gene3D" id="3.40.50.150">
    <property type="entry name" value="Vaccinia Virus protein VP39"/>
    <property type="match status" value="1"/>
</dbReference>
<proteinExistence type="predicted"/>
<keyword evidence="3" id="KW-0949">S-adenosyl-L-methionine</keyword>
<dbReference type="KEGG" id="dap:Dacet_2299"/>
<dbReference type="HOGENOM" id="CLU_018398_3_2_0"/>
<dbReference type="PANTHER" id="PTHR18895:SF74">
    <property type="entry name" value="MTRF1L RELEASE FACTOR GLUTAMINE METHYLTRANSFERASE"/>
    <property type="match status" value="1"/>
</dbReference>
<dbReference type="Pfam" id="PF13847">
    <property type="entry name" value="Methyltransf_31"/>
    <property type="match status" value="1"/>
</dbReference>
<dbReference type="CDD" id="cd02440">
    <property type="entry name" value="AdoMet_MTases"/>
    <property type="match status" value="1"/>
</dbReference>
<dbReference type="InterPro" id="IPR025714">
    <property type="entry name" value="Methyltranfer_dom"/>
</dbReference>
<name>D4H338_DENA2</name>
<accession>D4H338</accession>
<dbReference type="GO" id="GO:0032259">
    <property type="term" value="P:methylation"/>
    <property type="evidence" value="ECO:0007669"/>
    <property type="project" value="UniProtKB-KW"/>
</dbReference>
<dbReference type="InParanoid" id="D4H338"/>
<dbReference type="Proteomes" id="UP000002012">
    <property type="component" value="Chromosome"/>
</dbReference>
<dbReference type="PANTHER" id="PTHR18895">
    <property type="entry name" value="HEMK METHYLTRANSFERASE"/>
    <property type="match status" value="1"/>
</dbReference>
<feature type="domain" description="Methyltransferase" evidence="4">
    <location>
        <begin position="104"/>
        <end position="182"/>
    </location>
</feature>
<evidence type="ECO:0000313" key="6">
    <source>
        <dbReference type="Proteomes" id="UP000002012"/>
    </source>
</evidence>
<dbReference type="eggNOG" id="COG2890">
    <property type="taxonomic scope" value="Bacteria"/>
</dbReference>
<organism evidence="5 6">
    <name type="scientific">Denitrovibrio acetiphilus (strain DSM 12809 / NBRC 114555 / N2460)</name>
    <dbReference type="NCBI Taxonomy" id="522772"/>
    <lineage>
        <taxon>Bacteria</taxon>
        <taxon>Pseudomonadati</taxon>
        <taxon>Deferribacterota</taxon>
        <taxon>Deferribacteres</taxon>
        <taxon>Deferribacterales</taxon>
        <taxon>Geovibrionaceae</taxon>
        <taxon>Denitrovibrio</taxon>
    </lineage>
</organism>
<dbReference type="PaxDb" id="522772-Dacet_2299"/>
<dbReference type="SUPFAM" id="SSF53335">
    <property type="entry name" value="S-adenosyl-L-methionine-dependent methyltransferases"/>
    <property type="match status" value="1"/>
</dbReference>
<reference evidence="5 6" key="1">
    <citation type="journal article" date="2010" name="Stand. Genomic Sci.">
        <title>Complete genome sequence of Denitrovibrio acetiphilus type strain (N2460).</title>
        <authorList>
            <person name="Kiss H."/>
            <person name="Lang E."/>
            <person name="Lapidus A."/>
            <person name="Copeland A."/>
            <person name="Nolan M."/>
            <person name="Glavina Del Rio T."/>
            <person name="Chen F."/>
            <person name="Lucas S."/>
            <person name="Tice H."/>
            <person name="Cheng J.F."/>
            <person name="Han C."/>
            <person name="Goodwin L."/>
            <person name="Pitluck S."/>
            <person name="Liolios K."/>
            <person name="Pati A."/>
            <person name="Ivanova N."/>
            <person name="Mavromatis K."/>
            <person name="Chen A."/>
            <person name="Palaniappan K."/>
            <person name="Land M."/>
            <person name="Hauser L."/>
            <person name="Chang Y.J."/>
            <person name="Jeffries C.D."/>
            <person name="Detter J.C."/>
            <person name="Brettin T."/>
            <person name="Spring S."/>
            <person name="Rohde M."/>
            <person name="Goker M."/>
            <person name="Woyke T."/>
            <person name="Bristow J."/>
            <person name="Eisen J.A."/>
            <person name="Markowitz V."/>
            <person name="Hugenholtz P."/>
            <person name="Kyrpides N.C."/>
            <person name="Klenk H.P."/>
        </authorList>
    </citation>
    <scope>NUCLEOTIDE SEQUENCE [LARGE SCALE GENOMIC DNA]</scope>
    <source>
        <strain evidence="6">DSM 12809 / NBRC 114555 / N2460</strain>
    </source>
</reference>
<evidence type="ECO:0000256" key="1">
    <source>
        <dbReference type="ARBA" id="ARBA00022603"/>
    </source>
</evidence>
<dbReference type="OrthoDB" id="9800643at2"/>
<protein>
    <submittedName>
        <fullName evidence="5">Modification methylase, HemK family</fullName>
    </submittedName>
</protein>